<dbReference type="InterPro" id="IPR005097">
    <property type="entry name" value="Sacchrp_dh_NADP-bd"/>
</dbReference>
<accession>T1AQ16</accession>
<sequence>MKPWMIYGANGYTGRLIAEAAAAAGLRPLLAGRNRETVGPLAQRMGLEKRIFPLLGQRSIATSLEGVGLLLNCAGPFSATAAPLLEACLADGTHYLDISGEIDSFAHCHAQHERAQEVGIVVLPGVGFDVVPSDCVALMLKHALPRADELILAIEGGGGMSPGTAKTSLEGARGGGRARVRGQLQRVPLAWKTRNFTRAGQTRQAVTIPWGDLYTAWVSTGIANIETYMVLPPRAIATLKRMRWLRPLLGFKPVTRYLQARIERGVPGPDAEARARSRSHVWGEARSADGSVARIELDAPNGYALTVVAALAIVQRMLQQPPAPGYWTPAQWLGAEFVLSLPGVHRVETQTSMT</sequence>
<dbReference type="PANTHER" id="PTHR43781">
    <property type="entry name" value="SACCHAROPINE DEHYDROGENASE"/>
    <property type="match status" value="1"/>
</dbReference>
<dbReference type="EMBL" id="AUZZ01002881">
    <property type="protein sequence ID" value="EQD58593.1"/>
    <property type="molecule type" value="Genomic_DNA"/>
</dbReference>
<evidence type="ECO:0000259" key="1">
    <source>
        <dbReference type="Pfam" id="PF03435"/>
    </source>
</evidence>
<evidence type="ECO:0000313" key="2">
    <source>
        <dbReference type="EMBL" id="EQD58593.1"/>
    </source>
</evidence>
<dbReference type="AlphaFoldDB" id="T1AQ16"/>
<reference evidence="2" key="1">
    <citation type="submission" date="2013-08" db="EMBL/GenBank/DDBJ databases">
        <authorList>
            <person name="Mendez C."/>
            <person name="Richter M."/>
            <person name="Ferrer M."/>
            <person name="Sanchez J."/>
        </authorList>
    </citation>
    <scope>NUCLEOTIDE SEQUENCE</scope>
</reference>
<reference evidence="2" key="2">
    <citation type="journal article" date="2014" name="ISME J.">
        <title>Microbial stratification in low pH oxic and suboxic macroscopic growths along an acid mine drainage.</title>
        <authorList>
            <person name="Mendez-Garcia C."/>
            <person name="Mesa V."/>
            <person name="Sprenger R.R."/>
            <person name="Richter M."/>
            <person name="Diez M.S."/>
            <person name="Solano J."/>
            <person name="Bargiela R."/>
            <person name="Golyshina O.V."/>
            <person name="Manteca A."/>
            <person name="Ramos J.L."/>
            <person name="Gallego J.R."/>
            <person name="Llorente I."/>
            <person name="Martins Dos Santos V.A."/>
            <person name="Jensen O.N."/>
            <person name="Pelaez A.I."/>
            <person name="Sanchez J."/>
            <person name="Ferrer M."/>
        </authorList>
    </citation>
    <scope>NUCLEOTIDE SEQUENCE</scope>
</reference>
<dbReference type="Pfam" id="PF03435">
    <property type="entry name" value="Sacchrp_dh_NADP"/>
    <property type="match status" value="1"/>
</dbReference>
<dbReference type="Gene3D" id="3.40.50.720">
    <property type="entry name" value="NAD(P)-binding Rossmann-like Domain"/>
    <property type="match status" value="1"/>
</dbReference>
<protein>
    <submittedName>
        <fullName evidence="2">Integral membrane protein</fullName>
    </submittedName>
</protein>
<dbReference type="PANTHER" id="PTHR43781:SF1">
    <property type="entry name" value="SACCHAROPINE DEHYDROGENASE"/>
    <property type="match status" value="1"/>
</dbReference>
<dbReference type="SUPFAM" id="SSF51735">
    <property type="entry name" value="NAD(P)-binding Rossmann-fold domains"/>
    <property type="match status" value="1"/>
</dbReference>
<comment type="caution">
    <text evidence="2">The sequence shown here is derived from an EMBL/GenBank/DDBJ whole genome shotgun (WGS) entry which is preliminary data.</text>
</comment>
<dbReference type="InterPro" id="IPR036291">
    <property type="entry name" value="NAD(P)-bd_dom_sf"/>
</dbReference>
<organism evidence="2">
    <name type="scientific">mine drainage metagenome</name>
    <dbReference type="NCBI Taxonomy" id="410659"/>
    <lineage>
        <taxon>unclassified sequences</taxon>
        <taxon>metagenomes</taxon>
        <taxon>ecological metagenomes</taxon>
    </lineage>
</organism>
<gene>
    <name evidence="2" type="ORF">B2A_04297</name>
</gene>
<proteinExistence type="predicted"/>
<feature type="domain" description="Saccharopine dehydrogenase NADP binding" evidence="1">
    <location>
        <begin position="5"/>
        <end position="100"/>
    </location>
</feature>
<name>T1AQ16_9ZZZZ</name>